<accession>A0A835N476</accession>
<dbReference type="Proteomes" id="UP000657918">
    <property type="component" value="Unassembled WGS sequence"/>
</dbReference>
<dbReference type="AlphaFoldDB" id="A0A835N476"/>
<dbReference type="EMBL" id="JADGMS010000003">
    <property type="protein sequence ID" value="KAF9685448.1"/>
    <property type="molecule type" value="Genomic_DNA"/>
</dbReference>
<evidence type="ECO:0000313" key="2">
    <source>
        <dbReference type="Proteomes" id="UP000657918"/>
    </source>
</evidence>
<reference evidence="1 2" key="1">
    <citation type="submission" date="2020-10" db="EMBL/GenBank/DDBJ databases">
        <title>Plant Genome Project.</title>
        <authorList>
            <person name="Zhang R.-G."/>
        </authorList>
    </citation>
    <scope>NUCLEOTIDE SEQUENCE [LARGE SCALE GENOMIC DNA]</scope>
    <source>
        <strain evidence="1">FAFU-HL-1</strain>
        <tissue evidence="1">Leaf</tissue>
    </source>
</reference>
<gene>
    <name evidence="1" type="ORF">SADUNF_Sadunf03G0055600</name>
</gene>
<evidence type="ECO:0000313" key="1">
    <source>
        <dbReference type="EMBL" id="KAF9685448.1"/>
    </source>
</evidence>
<organism evidence="1 2">
    <name type="scientific">Salix dunnii</name>
    <dbReference type="NCBI Taxonomy" id="1413687"/>
    <lineage>
        <taxon>Eukaryota</taxon>
        <taxon>Viridiplantae</taxon>
        <taxon>Streptophyta</taxon>
        <taxon>Embryophyta</taxon>
        <taxon>Tracheophyta</taxon>
        <taxon>Spermatophyta</taxon>
        <taxon>Magnoliopsida</taxon>
        <taxon>eudicotyledons</taxon>
        <taxon>Gunneridae</taxon>
        <taxon>Pentapetalae</taxon>
        <taxon>rosids</taxon>
        <taxon>fabids</taxon>
        <taxon>Malpighiales</taxon>
        <taxon>Salicaceae</taxon>
        <taxon>Saliceae</taxon>
        <taxon>Salix</taxon>
    </lineage>
</organism>
<protein>
    <submittedName>
        <fullName evidence="1">Uncharacterized protein</fullName>
    </submittedName>
</protein>
<proteinExistence type="predicted"/>
<sequence>MHCKTSLFSREFPGKSIQSRSLSVDANLMISVSIKKFDLGLLPSSSPCCFPSRWCFQTTWNQPTCSDLSTAIFFQPHTRHTHQPAFLSSDVSYWVLLNSRY</sequence>
<name>A0A835N476_9ROSI</name>
<comment type="caution">
    <text evidence="1">The sequence shown here is derived from an EMBL/GenBank/DDBJ whole genome shotgun (WGS) entry which is preliminary data.</text>
</comment>
<keyword evidence="2" id="KW-1185">Reference proteome</keyword>